<evidence type="ECO:0000256" key="2">
    <source>
        <dbReference type="ARBA" id="ARBA00022679"/>
    </source>
</evidence>
<dbReference type="OrthoDB" id="16816at2759"/>
<protein>
    <submittedName>
        <fullName evidence="4">SAM-dependent methyltransferase</fullName>
    </submittedName>
</protein>
<evidence type="ECO:0000313" key="4">
    <source>
        <dbReference type="EMBL" id="ETO18072.1"/>
    </source>
</evidence>
<dbReference type="Proteomes" id="UP000023152">
    <property type="component" value="Unassembled WGS sequence"/>
</dbReference>
<organism evidence="4 5">
    <name type="scientific">Reticulomyxa filosa</name>
    <dbReference type="NCBI Taxonomy" id="46433"/>
    <lineage>
        <taxon>Eukaryota</taxon>
        <taxon>Sar</taxon>
        <taxon>Rhizaria</taxon>
        <taxon>Retaria</taxon>
        <taxon>Foraminifera</taxon>
        <taxon>Monothalamids</taxon>
        <taxon>Reticulomyxidae</taxon>
        <taxon>Reticulomyxa</taxon>
    </lineage>
</organism>
<dbReference type="Gene3D" id="3.40.50.150">
    <property type="entry name" value="Vaccinia Virus protein VP39"/>
    <property type="match status" value="1"/>
</dbReference>
<dbReference type="AlphaFoldDB" id="X6MX66"/>
<dbReference type="InterPro" id="IPR013216">
    <property type="entry name" value="Methyltransf_11"/>
</dbReference>
<gene>
    <name evidence="4" type="ORF">RFI_19218</name>
</gene>
<dbReference type="GO" id="GO:0008757">
    <property type="term" value="F:S-adenosylmethionine-dependent methyltransferase activity"/>
    <property type="evidence" value="ECO:0007669"/>
    <property type="project" value="InterPro"/>
</dbReference>
<dbReference type="InterPro" id="IPR050602">
    <property type="entry name" value="Malonyl-ACP_OMT"/>
</dbReference>
<evidence type="ECO:0000259" key="3">
    <source>
        <dbReference type="Pfam" id="PF08241"/>
    </source>
</evidence>
<comment type="caution">
    <text evidence="4">The sequence shown here is derived from an EMBL/GenBank/DDBJ whole genome shotgun (WGS) entry which is preliminary data.</text>
</comment>
<evidence type="ECO:0000313" key="5">
    <source>
        <dbReference type="Proteomes" id="UP000023152"/>
    </source>
</evidence>
<evidence type="ECO:0000256" key="1">
    <source>
        <dbReference type="ARBA" id="ARBA00022603"/>
    </source>
</evidence>
<dbReference type="EMBL" id="ASPP01015547">
    <property type="protein sequence ID" value="ETO18072.1"/>
    <property type="molecule type" value="Genomic_DNA"/>
</dbReference>
<reference evidence="4 5" key="1">
    <citation type="journal article" date="2013" name="Curr. Biol.">
        <title>The Genome of the Foraminiferan Reticulomyxa filosa.</title>
        <authorList>
            <person name="Glockner G."/>
            <person name="Hulsmann N."/>
            <person name="Schleicher M."/>
            <person name="Noegel A.A."/>
            <person name="Eichinger L."/>
            <person name="Gallinger C."/>
            <person name="Pawlowski J."/>
            <person name="Sierra R."/>
            <person name="Euteneuer U."/>
            <person name="Pillet L."/>
            <person name="Moustafa A."/>
            <person name="Platzer M."/>
            <person name="Groth M."/>
            <person name="Szafranski K."/>
            <person name="Schliwa M."/>
        </authorList>
    </citation>
    <scope>NUCLEOTIDE SEQUENCE [LARGE SCALE GENOMIC DNA]</scope>
</reference>
<name>X6MX66_RETFI</name>
<dbReference type="SUPFAM" id="SSF53335">
    <property type="entry name" value="S-adenosyl-L-methionine-dependent methyltransferases"/>
    <property type="match status" value="1"/>
</dbReference>
<sequence>MIKVSIIFDKSIYKKNLLKAIKIYYNHNFIINEVSEDISERIKEIDQGFVKTLIYGFFDLERLSYMKSDITRGQPIEELFSLDKVKLNQIAYDEELIPFNEGAFDLIISSLSLHFINDLVGTLVQYYRSLRSKGIFIACCFGPNTLKELKEVFMSCDEKFFKGILPHLIPLIDIKDAARILQRAGFKNVISDSYDICVNYSSLKKLLLDIKGMGQGNCLIERPKQIFPKSYFSTLEEMYKEKFNLKATFEIITLTGLK</sequence>
<dbReference type="Pfam" id="PF08241">
    <property type="entry name" value="Methyltransf_11"/>
    <property type="match status" value="1"/>
</dbReference>
<dbReference type="InterPro" id="IPR029063">
    <property type="entry name" value="SAM-dependent_MTases_sf"/>
</dbReference>
<accession>X6MX66</accession>
<keyword evidence="1 4" id="KW-0489">Methyltransferase</keyword>
<dbReference type="PANTHER" id="PTHR13090">
    <property type="entry name" value="ARGININE-HYDROXYLASE NDUFAF5, MITOCHONDRIAL"/>
    <property type="match status" value="1"/>
</dbReference>
<proteinExistence type="predicted"/>
<keyword evidence="2 4" id="KW-0808">Transferase</keyword>
<feature type="domain" description="Methyltransferase type 11" evidence="3">
    <location>
        <begin position="91"/>
        <end position="137"/>
    </location>
</feature>
<keyword evidence="5" id="KW-1185">Reference proteome</keyword>
<dbReference type="PANTHER" id="PTHR13090:SF1">
    <property type="entry name" value="ARGININE-HYDROXYLASE NDUFAF5, MITOCHONDRIAL"/>
    <property type="match status" value="1"/>
</dbReference>
<dbReference type="GO" id="GO:0032259">
    <property type="term" value="P:methylation"/>
    <property type="evidence" value="ECO:0007669"/>
    <property type="project" value="UniProtKB-KW"/>
</dbReference>